<evidence type="ECO:0000256" key="11">
    <source>
        <dbReference type="PROSITE-ProRule" id="PRU10141"/>
    </source>
</evidence>
<dbReference type="Pfam" id="PF03129">
    <property type="entry name" value="HGTP_anticodon"/>
    <property type="match status" value="1"/>
</dbReference>
<dbReference type="SMART" id="SM00220">
    <property type="entry name" value="S_TKc"/>
    <property type="match status" value="1"/>
</dbReference>
<dbReference type="GO" id="GO:0005829">
    <property type="term" value="C:cytosol"/>
    <property type="evidence" value="ECO:0007669"/>
    <property type="project" value="TreeGrafter"/>
</dbReference>
<feature type="region of interest" description="Disordered" evidence="12">
    <location>
        <begin position="266"/>
        <end position="446"/>
    </location>
</feature>
<evidence type="ECO:0000313" key="15">
    <source>
        <dbReference type="EMBL" id="KAG2496142.1"/>
    </source>
</evidence>
<evidence type="ECO:0000313" key="16">
    <source>
        <dbReference type="Proteomes" id="UP000612055"/>
    </source>
</evidence>
<feature type="compositionally biased region" description="Gly residues" evidence="12">
    <location>
        <begin position="1482"/>
        <end position="1499"/>
    </location>
</feature>
<evidence type="ECO:0000256" key="6">
    <source>
        <dbReference type="ARBA" id="ARBA00022840"/>
    </source>
</evidence>
<dbReference type="SUPFAM" id="SSF52954">
    <property type="entry name" value="Class II aaRS ABD-related"/>
    <property type="match status" value="1"/>
</dbReference>
<dbReference type="Gene3D" id="3.30.200.20">
    <property type="entry name" value="Phosphorylase Kinase, domain 1"/>
    <property type="match status" value="1"/>
</dbReference>
<evidence type="ECO:0000256" key="5">
    <source>
        <dbReference type="ARBA" id="ARBA00022777"/>
    </source>
</evidence>
<dbReference type="Gene3D" id="3.40.50.800">
    <property type="entry name" value="Anticodon-binding domain"/>
    <property type="match status" value="1"/>
</dbReference>
<dbReference type="InterPro" id="IPR008271">
    <property type="entry name" value="Ser/Thr_kinase_AS"/>
</dbReference>
<dbReference type="OrthoDB" id="341578at2759"/>
<feature type="compositionally biased region" description="Gly residues" evidence="12">
    <location>
        <begin position="1285"/>
        <end position="1307"/>
    </location>
</feature>
<comment type="similarity">
    <text evidence="8">Belongs to the protein kinase superfamily. Ser/Thr protein kinase family. GCN2 subfamily.</text>
</comment>
<protein>
    <recommendedName>
        <fullName evidence="1">non-specific serine/threonine protein kinase</fullName>
        <ecNumber evidence="1">2.7.11.1</ecNumber>
    </recommendedName>
</protein>
<feature type="compositionally biased region" description="Basic residues" evidence="12">
    <location>
        <begin position="565"/>
        <end position="575"/>
    </location>
</feature>
<dbReference type="PROSITE" id="PS00108">
    <property type="entry name" value="PROTEIN_KINASE_ST"/>
    <property type="match status" value="1"/>
</dbReference>
<feature type="region of interest" description="Disordered" evidence="12">
    <location>
        <begin position="1817"/>
        <end position="1901"/>
    </location>
</feature>
<feature type="compositionally biased region" description="Gly residues" evidence="12">
    <location>
        <begin position="1252"/>
        <end position="1277"/>
    </location>
</feature>
<dbReference type="CDD" id="cd23823">
    <property type="entry name" value="RWD_GCN2"/>
    <property type="match status" value="1"/>
</dbReference>
<evidence type="ECO:0000256" key="1">
    <source>
        <dbReference type="ARBA" id="ARBA00012513"/>
    </source>
</evidence>
<evidence type="ECO:0000256" key="10">
    <source>
        <dbReference type="ARBA" id="ARBA00048679"/>
    </source>
</evidence>
<keyword evidence="2" id="KW-0723">Serine/threonine-protein kinase</keyword>
<keyword evidence="3" id="KW-0808">Transferase</keyword>
<keyword evidence="4 11" id="KW-0547">Nucleotide-binding</keyword>
<evidence type="ECO:0000256" key="4">
    <source>
        <dbReference type="ARBA" id="ARBA00022741"/>
    </source>
</evidence>
<feature type="compositionally biased region" description="Basic residues" evidence="12">
    <location>
        <begin position="497"/>
        <end position="507"/>
    </location>
</feature>
<dbReference type="Gene3D" id="1.10.510.10">
    <property type="entry name" value="Transferase(Phosphotransferase) domain 1"/>
    <property type="match status" value="1"/>
</dbReference>
<feature type="compositionally biased region" description="Low complexity" evidence="12">
    <location>
        <begin position="1107"/>
        <end position="1139"/>
    </location>
</feature>
<dbReference type="GO" id="GO:0004694">
    <property type="term" value="F:eukaryotic translation initiation factor 2alpha kinase activity"/>
    <property type="evidence" value="ECO:0007669"/>
    <property type="project" value="TreeGrafter"/>
</dbReference>
<keyword evidence="7" id="KW-0648">Protein biosynthesis</keyword>
<dbReference type="Pfam" id="PF00069">
    <property type="entry name" value="Pkinase"/>
    <property type="match status" value="3"/>
</dbReference>
<evidence type="ECO:0000256" key="7">
    <source>
        <dbReference type="ARBA" id="ARBA00022917"/>
    </source>
</evidence>
<dbReference type="InterPro" id="IPR006575">
    <property type="entry name" value="RWD_dom"/>
</dbReference>
<comment type="catalytic activity">
    <reaction evidence="10">
        <text>L-seryl-[protein] + ATP = O-phospho-L-seryl-[protein] + ADP + H(+)</text>
        <dbReference type="Rhea" id="RHEA:17989"/>
        <dbReference type="Rhea" id="RHEA-COMP:9863"/>
        <dbReference type="Rhea" id="RHEA-COMP:11604"/>
        <dbReference type="ChEBI" id="CHEBI:15378"/>
        <dbReference type="ChEBI" id="CHEBI:29999"/>
        <dbReference type="ChEBI" id="CHEBI:30616"/>
        <dbReference type="ChEBI" id="CHEBI:83421"/>
        <dbReference type="ChEBI" id="CHEBI:456216"/>
        <dbReference type="EC" id="2.7.11.1"/>
    </reaction>
</comment>
<keyword evidence="16" id="KW-1185">Reference proteome</keyword>
<feature type="region of interest" description="Disordered" evidence="12">
    <location>
        <begin position="2202"/>
        <end position="2330"/>
    </location>
</feature>
<dbReference type="PROSITE" id="PS00107">
    <property type="entry name" value="PROTEIN_KINASE_ATP"/>
    <property type="match status" value="1"/>
</dbReference>
<gene>
    <name evidence="15" type="ORF">HYH03_005744</name>
</gene>
<feature type="compositionally biased region" description="Basic residues" evidence="12">
    <location>
        <begin position="959"/>
        <end position="975"/>
    </location>
</feature>
<dbReference type="GO" id="GO:0005634">
    <property type="term" value="C:nucleus"/>
    <property type="evidence" value="ECO:0007669"/>
    <property type="project" value="TreeGrafter"/>
</dbReference>
<feature type="compositionally biased region" description="Gly residues" evidence="12">
    <location>
        <begin position="2251"/>
        <end position="2271"/>
    </location>
</feature>
<feature type="compositionally biased region" description="Acidic residues" evidence="12">
    <location>
        <begin position="891"/>
        <end position="910"/>
    </location>
</feature>
<dbReference type="InterPro" id="IPR011009">
    <property type="entry name" value="Kinase-like_dom_sf"/>
</dbReference>
<dbReference type="InterPro" id="IPR004154">
    <property type="entry name" value="Anticodon-bd"/>
</dbReference>
<dbReference type="Gene3D" id="3.10.110.10">
    <property type="entry name" value="Ubiquitin Conjugating Enzyme"/>
    <property type="match status" value="1"/>
</dbReference>
<feature type="domain" description="Protein kinase" evidence="13">
    <location>
        <begin position="810"/>
        <end position="1409"/>
    </location>
</feature>
<dbReference type="GO" id="GO:0009893">
    <property type="term" value="P:positive regulation of metabolic process"/>
    <property type="evidence" value="ECO:0007669"/>
    <property type="project" value="UniProtKB-ARBA"/>
</dbReference>
<dbReference type="GO" id="GO:0006412">
    <property type="term" value="P:translation"/>
    <property type="evidence" value="ECO:0007669"/>
    <property type="project" value="UniProtKB-KW"/>
</dbReference>
<feature type="region of interest" description="Disordered" evidence="12">
    <location>
        <begin position="886"/>
        <end position="1163"/>
    </location>
</feature>
<evidence type="ECO:0000256" key="3">
    <source>
        <dbReference type="ARBA" id="ARBA00022679"/>
    </source>
</evidence>
<dbReference type="InterPro" id="IPR016135">
    <property type="entry name" value="UBQ-conjugating_enzyme/RWD"/>
</dbReference>
<feature type="compositionally biased region" description="Acidic residues" evidence="12">
    <location>
        <begin position="376"/>
        <end position="388"/>
    </location>
</feature>
<feature type="compositionally biased region" description="Low complexity" evidence="12">
    <location>
        <begin position="592"/>
        <end position="618"/>
    </location>
</feature>
<feature type="compositionally biased region" description="Basic residues" evidence="12">
    <location>
        <begin position="2314"/>
        <end position="2330"/>
    </location>
</feature>
<evidence type="ECO:0000259" key="13">
    <source>
        <dbReference type="PROSITE" id="PS50011"/>
    </source>
</evidence>
<keyword evidence="5" id="KW-0418">Kinase</keyword>
<feature type="region of interest" description="Disordered" evidence="12">
    <location>
        <begin position="1"/>
        <end position="22"/>
    </location>
</feature>
<feature type="region of interest" description="Disordered" evidence="12">
    <location>
        <begin position="141"/>
        <end position="182"/>
    </location>
</feature>
<dbReference type="Pfam" id="PF05773">
    <property type="entry name" value="RWD"/>
    <property type="match status" value="1"/>
</dbReference>
<feature type="compositionally biased region" description="Gly residues" evidence="12">
    <location>
        <begin position="1848"/>
        <end position="1862"/>
    </location>
</feature>
<feature type="compositionally biased region" description="Low complexity" evidence="12">
    <location>
        <begin position="303"/>
        <end position="334"/>
    </location>
</feature>
<feature type="compositionally biased region" description="Basic and acidic residues" evidence="12">
    <location>
        <begin position="2276"/>
        <end position="2308"/>
    </location>
</feature>
<reference evidence="15" key="1">
    <citation type="journal article" date="2020" name="bioRxiv">
        <title>Comparative genomics of Chlamydomonas.</title>
        <authorList>
            <person name="Craig R.J."/>
            <person name="Hasan A.R."/>
            <person name="Ness R.W."/>
            <person name="Keightley P.D."/>
        </authorList>
    </citation>
    <scope>NUCLEOTIDE SEQUENCE</scope>
    <source>
        <strain evidence="15">CCAP 11/70</strain>
    </source>
</reference>
<feature type="region of interest" description="Disordered" evidence="12">
    <location>
        <begin position="763"/>
        <end position="803"/>
    </location>
</feature>
<dbReference type="SUPFAM" id="SSF54495">
    <property type="entry name" value="UBC-like"/>
    <property type="match status" value="1"/>
</dbReference>
<dbReference type="GO" id="GO:0005524">
    <property type="term" value="F:ATP binding"/>
    <property type="evidence" value="ECO:0007669"/>
    <property type="project" value="UniProtKB-UniRule"/>
</dbReference>
<feature type="compositionally biased region" description="Gly residues" evidence="12">
    <location>
        <begin position="2202"/>
        <end position="2228"/>
    </location>
</feature>
<proteinExistence type="inferred from homology"/>
<feature type="region of interest" description="Disordered" evidence="12">
    <location>
        <begin position="1244"/>
        <end position="1309"/>
    </location>
</feature>
<feature type="compositionally biased region" description="Low complexity" evidence="12">
    <location>
        <begin position="458"/>
        <end position="496"/>
    </location>
</feature>
<dbReference type="PANTHER" id="PTHR11042:SF136">
    <property type="entry name" value="EIF-2-ALPHA KINASE GCN2"/>
    <property type="match status" value="1"/>
</dbReference>
<dbReference type="EMBL" id="JAEHOE010000020">
    <property type="protein sequence ID" value="KAG2496142.1"/>
    <property type="molecule type" value="Genomic_DNA"/>
</dbReference>
<feature type="binding site" evidence="11">
    <location>
        <position position="840"/>
    </location>
    <ligand>
        <name>ATP</name>
        <dbReference type="ChEBI" id="CHEBI:30616"/>
    </ligand>
</feature>
<dbReference type="SUPFAM" id="SSF56112">
    <property type="entry name" value="Protein kinase-like (PK-like)"/>
    <property type="match status" value="1"/>
</dbReference>
<dbReference type="Gene3D" id="3.30.930.10">
    <property type="entry name" value="Bira Bifunctional Protein, Domain 2"/>
    <property type="match status" value="1"/>
</dbReference>
<feature type="compositionally biased region" description="Low complexity" evidence="12">
    <location>
        <begin position="143"/>
        <end position="153"/>
    </location>
</feature>
<feature type="compositionally biased region" description="Low complexity" evidence="12">
    <location>
        <begin position="1830"/>
        <end position="1847"/>
    </location>
</feature>
<feature type="compositionally biased region" description="Pro residues" evidence="12">
    <location>
        <begin position="276"/>
        <end position="289"/>
    </location>
</feature>
<comment type="caution">
    <text evidence="15">The sequence shown here is derived from an EMBL/GenBank/DDBJ whole genome shotgun (WGS) entry which is preliminary data.</text>
</comment>
<dbReference type="FunFam" id="3.10.110.10:FF:000050">
    <property type="entry name" value="eIF-2-alpha kinase GCN2"/>
    <property type="match status" value="1"/>
</dbReference>
<feature type="region of interest" description="Disordered" evidence="12">
    <location>
        <begin position="458"/>
        <end position="656"/>
    </location>
</feature>
<dbReference type="PANTHER" id="PTHR11042">
    <property type="entry name" value="EUKARYOTIC TRANSLATION INITIATION FACTOR 2-ALPHA KINASE EIF2-ALPHA KINASE -RELATED"/>
    <property type="match status" value="1"/>
</dbReference>
<keyword evidence="6 11" id="KW-0067">ATP-binding</keyword>
<sequence length="2330" mass="231379">MKKKRPKKEGGAGGRTKQHTFAHQETEEELLALAAIYGEDLDVHYDGAGFDLLVVPHPGMADENLCSVELSVRYPHEYPTQPLSLKLKNPEGLSPLACRELLERLHEMAEQHAEAGEVCVFNLVDQVQEVLREANERAEAEAVAHAADTAADGGPSGSGAGAGGGTAGGGGGSGGGSAAALEPPHSLWHSMQRRIRDGGDVGRLAAAGGGGLEQQSSMQLASAGVSFTDMSFTEDMPSFGLVGGLGGAGGGGWVYDGGGLYDMDDGDLDPALYDTAPPPPPQVAPPQPALQPAAPGSGGSSGGAAAAASSSELPSPVRPSPAAAAVPPAALGSPTGQGPGQGPLGQAPAPASPGGARAPTPVRDSPFSKASKTASEEGEEDGDGTTESEDQRLARAAAATAAAARRGQSPQPGRGRGAAPPQRRPGPTAAARPHVLHRLSSSSVAKRLPRAMRALITSGGSASTSTIQSVDSAAAAAAAVPPPSGAAAAAAAAAASKPRHSKRRGGSRGRSGGGGGVQGHMARAAKGAGKGKESDVSSSEEEDEEEEESEESTSGRGEGRGGKGGVRKGPAKPRQKTAGAPGRLWAHGVGGSSSTTGSSGSESGSESGSGSGSESTSGSGSGGGSESDAEGSSEAAGGRSGRRRGDGSPGSEAADRREVKTQLLLGHLLTLAAAGQGLDARGGSLEALCAHLRRRGLLPQWVTWLVTRQPHLFDQAFSRVFGQDMRMAAAAAAEAGGAAEPAAASRVLSRFWNRQAITPALGLSGPGAGRSGSLRPGGAPGGRVGSASGGGAGPGGGGPPAVPSRYLSDFQELYRLGKGGFGVVVAAVNRLDGRQYAVKKIKLDAGSPTSYARITREVATLSRLQHPNVVRYFQAWYETLPAGSAGLGDGLSEEDEDEFGEGEDEGEEGDSAWGFGARDDSLRTLTPSDSGSPGAAYGAHHGPSHPPTPGAPHGLGLGAHHHHHPQAHAHPHRAPPPRPLAPVREEAAESALGSSPSNDPLRFNLHMRGRLESTGSQATASTANRTSSGGTAVGPESSSEGGVMFGPASTARSESLASGITFGEDEGEGEGEGEGSESYGMARAGSGGPFGRREGNRFNLLAGGDGDSSAATSTTNATSTTAATTTTATTTTGTGTGTQTRRRLGAGGRRRTGGTDRGSGGGAPAQMLTHLYIQMEFCPRTLAGVLAEGPLQEEDAWQVLRGILGGLAYIHSQGVIHRDLKPANIFYGANGELKLGDFGLAKFHSAPPDDGQPGGGPTSGPLGAGVGGGGGGPGGNGAMPPGPGGPGAGGHSWRGGAAGGPGDGTGGPSERTGVCGSYFYISPEIKNGWARYDEKVDLWSLGVVVFELWHPFATGMERAVLLHELRDHGRLPEAWERAHPRVAKLIRWLMAPNPGERPGAREVLASDLLPPRLEDEQLKDLLRFLPSNPDATERVVGALFALAERQAAQGGGGAGAGAAGSAASTAAELQGWMAPGAPARSGGSGGAAPGSLDGGGGGGGGGPAAGLLALDGMELPGAPRVMHAQVREDVIRAVRTVFECHGARSFYSSQIGYVHPGLGPDAVRLLSPHGSLLALRHEMRLPFALWLAQQAAMAPAGGALDTLRRYDISYVMRSGRARSLPSSFCQADLDLLHPAVGSLTDRGRLLAEAEAIKAVTQVVDQFLPELGRYEVRISHRAIERVLYDGLGSAAAAAPGGSAAGGGGGGGAAAGAGGAREAEVAARRLVAAALRASPMLGAVRGELRYKAWPSVKAGLDGLGLPPDRVARLKRAVCELPGDATGGLQRLRAFLAEPLSGTGSASAAASVSASTSSTGAAARAGSATPLSTFPSGGTPTAAATPAGTTPRGAAAGGAGAGSGGGAGPGHAPHTPHGLPARASHGSLGAGPGPGPGGPASGPARGAAGGAAPVLPLAVVAALEELAVVMGLLELWGFPGSQVVLDPLMSPAAEYYSGVIFQVHLLGLPAAAGPLGGGGLGAGTGTAAGPGGLHAAKPHAPLSPGMVAVGGRYDALLRALWASGHSAHHSPSPYHAYGALPPPGAVGATLNVERLITCVSQQRAAAAAAAAVGGGAPLGLQSLEASKADVLVCARGGDGALAQRMALTAALWAAGVRAELMPKPSPSLSEQFAYAQARGVRAVVILGDKEAAAHDVKIKSLDKRGDSAVVSLQEAPRYLAAALAGGYTTGGRGLGSAVAAAMGHDAGGSGGGGGGGGATAGSSAGGQQGGGGAHGSGKVEALGGGGGGGGGRDRDRGGGAGGGRLEDGGGGGGSGRRGGAASETDRDRDHEPGDRKRGEGAGERQAAGERDRRGGGEGGGRHHHWGEREGRRRKGGG</sequence>
<feature type="compositionally biased region" description="Gly residues" evidence="12">
    <location>
        <begin position="154"/>
        <end position="177"/>
    </location>
</feature>
<dbReference type="PROSITE" id="PS50908">
    <property type="entry name" value="RWD"/>
    <property type="match status" value="1"/>
</dbReference>
<dbReference type="InterPro" id="IPR036621">
    <property type="entry name" value="Anticodon-bd_dom_sf"/>
</dbReference>
<feature type="compositionally biased region" description="Low complexity" evidence="12">
    <location>
        <begin position="344"/>
        <end position="361"/>
    </location>
</feature>
<evidence type="ECO:0000256" key="2">
    <source>
        <dbReference type="ARBA" id="ARBA00022527"/>
    </source>
</evidence>
<organism evidence="15 16">
    <name type="scientific">Edaphochlamys debaryana</name>
    <dbReference type="NCBI Taxonomy" id="47281"/>
    <lineage>
        <taxon>Eukaryota</taxon>
        <taxon>Viridiplantae</taxon>
        <taxon>Chlorophyta</taxon>
        <taxon>core chlorophytes</taxon>
        <taxon>Chlorophyceae</taxon>
        <taxon>CS clade</taxon>
        <taxon>Chlamydomonadales</taxon>
        <taxon>Chlamydomonadales incertae sedis</taxon>
        <taxon>Edaphochlamys</taxon>
    </lineage>
</organism>
<feature type="compositionally biased region" description="Basic residues" evidence="12">
    <location>
        <begin position="1140"/>
        <end position="1152"/>
    </location>
</feature>
<comment type="catalytic activity">
    <reaction evidence="9">
        <text>L-threonyl-[protein] + ATP = O-phospho-L-threonyl-[protein] + ADP + H(+)</text>
        <dbReference type="Rhea" id="RHEA:46608"/>
        <dbReference type="Rhea" id="RHEA-COMP:11060"/>
        <dbReference type="Rhea" id="RHEA-COMP:11605"/>
        <dbReference type="ChEBI" id="CHEBI:15378"/>
        <dbReference type="ChEBI" id="CHEBI:30013"/>
        <dbReference type="ChEBI" id="CHEBI:30616"/>
        <dbReference type="ChEBI" id="CHEBI:61977"/>
        <dbReference type="ChEBI" id="CHEBI:456216"/>
        <dbReference type="EC" id="2.7.11.1"/>
    </reaction>
</comment>
<evidence type="ECO:0000256" key="8">
    <source>
        <dbReference type="ARBA" id="ARBA00037982"/>
    </source>
</evidence>
<accession>A0A835Y481</accession>
<feature type="compositionally biased region" description="Low complexity" evidence="12">
    <location>
        <begin position="1863"/>
        <end position="1880"/>
    </location>
</feature>
<feature type="compositionally biased region" description="Polar residues" evidence="12">
    <location>
        <begin position="1013"/>
        <end position="1040"/>
    </location>
</feature>
<dbReference type="Proteomes" id="UP000612055">
    <property type="component" value="Unassembled WGS sequence"/>
</dbReference>
<feature type="compositionally biased region" description="Acidic residues" evidence="12">
    <location>
        <begin position="1063"/>
        <end position="1075"/>
    </location>
</feature>
<evidence type="ECO:0000259" key="14">
    <source>
        <dbReference type="PROSITE" id="PS50908"/>
    </source>
</evidence>
<dbReference type="EC" id="2.7.11.1" evidence="1"/>
<feature type="compositionally biased region" description="Gly residues" evidence="12">
    <location>
        <begin position="508"/>
        <end position="518"/>
    </location>
</feature>
<feature type="compositionally biased region" description="Gly residues" evidence="12">
    <location>
        <begin position="778"/>
        <end position="799"/>
    </location>
</feature>
<dbReference type="PROSITE" id="PS50011">
    <property type="entry name" value="PROTEIN_KINASE_DOM"/>
    <property type="match status" value="1"/>
</dbReference>
<evidence type="ECO:0000256" key="12">
    <source>
        <dbReference type="SAM" id="MobiDB-lite"/>
    </source>
</evidence>
<dbReference type="InterPro" id="IPR017441">
    <property type="entry name" value="Protein_kinase_ATP_BS"/>
</dbReference>
<feature type="region of interest" description="Disordered" evidence="12">
    <location>
        <begin position="1474"/>
        <end position="1499"/>
    </location>
</feature>
<dbReference type="SUPFAM" id="SSF55681">
    <property type="entry name" value="Class II aaRS and biotin synthetases"/>
    <property type="match status" value="2"/>
</dbReference>
<evidence type="ECO:0000256" key="9">
    <source>
        <dbReference type="ARBA" id="ARBA00047899"/>
    </source>
</evidence>
<feature type="domain" description="RWD" evidence="14">
    <location>
        <begin position="28"/>
        <end position="134"/>
    </location>
</feature>
<name>A0A835Y481_9CHLO</name>
<feature type="compositionally biased region" description="Acidic residues" evidence="12">
    <location>
        <begin position="538"/>
        <end position="551"/>
    </location>
</feature>
<dbReference type="InterPro" id="IPR050339">
    <property type="entry name" value="CC_SR_Kinase"/>
</dbReference>
<dbReference type="InterPro" id="IPR045864">
    <property type="entry name" value="aa-tRNA-synth_II/BPL/LPL"/>
</dbReference>
<feature type="compositionally biased region" description="Low complexity" evidence="12">
    <location>
        <begin position="394"/>
        <end position="433"/>
    </location>
</feature>
<dbReference type="InterPro" id="IPR000719">
    <property type="entry name" value="Prot_kinase_dom"/>
</dbReference>
<dbReference type="SMART" id="SM00591">
    <property type="entry name" value="RWD"/>
    <property type="match status" value="1"/>
</dbReference>
<dbReference type="FunFam" id="3.40.50.800:FF:000012">
    <property type="entry name" value="Histidine--tRNA ligase, cytoplasmic"/>
    <property type="match status" value="1"/>
</dbReference>